<gene>
    <name evidence="3" type="ORF">FBY41_2916</name>
</gene>
<keyword evidence="1" id="KW-1133">Transmembrane helix</keyword>
<accession>A0A543HWZ9</accession>
<organism evidence="3 4">
    <name type="scientific">Humibacillus xanthopallidus</name>
    <dbReference type="NCBI Taxonomy" id="412689"/>
    <lineage>
        <taxon>Bacteria</taxon>
        <taxon>Bacillati</taxon>
        <taxon>Actinomycetota</taxon>
        <taxon>Actinomycetes</taxon>
        <taxon>Micrococcales</taxon>
        <taxon>Intrasporangiaceae</taxon>
        <taxon>Humibacillus</taxon>
    </lineage>
</organism>
<feature type="transmembrane region" description="Helical" evidence="1">
    <location>
        <begin position="109"/>
        <end position="127"/>
    </location>
</feature>
<dbReference type="Pfam" id="PF23636">
    <property type="entry name" value="DUF7144"/>
    <property type="match status" value="1"/>
</dbReference>
<dbReference type="RefSeq" id="WP_141844892.1">
    <property type="nucleotide sequence ID" value="NZ_VFPM01000002.1"/>
</dbReference>
<comment type="caution">
    <text evidence="3">The sequence shown here is derived from an EMBL/GenBank/DDBJ whole genome shotgun (WGS) entry which is preliminary data.</text>
</comment>
<dbReference type="Proteomes" id="UP000316747">
    <property type="component" value="Unassembled WGS sequence"/>
</dbReference>
<evidence type="ECO:0000313" key="3">
    <source>
        <dbReference type="EMBL" id="TQM62871.1"/>
    </source>
</evidence>
<reference evidence="3 4" key="1">
    <citation type="submission" date="2019-06" db="EMBL/GenBank/DDBJ databases">
        <title>Genome sequencing of plant associated microbes to promote plant fitness in Sorghum bicolor and Oryza sativa.</title>
        <authorList>
            <person name="Coleman-Derr D."/>
        </authorList>
    </citation>
    <scope>NUCLEOTIDE SEQUENCE [LARGE SCALE GENOMIC DNA]</scope>
    <source>
        <strain evidence="3 4">KV-663</strain>
    </source>
</reference>
<feature type="transmembrane region" description="Helical" evidence="1">
    <location>
        <begin position="59"/>
        <end position="79"/>
    </location>
</feature>
<dbReference type="InterPro" id="IPR055568">
    <property type="entry name" value="DUF7144"/>
</dbReference>
<feature type="transmembrane region" description="Helical" evidence="1">
    <location>
        <begin position="84"/>
        <end position="103"/>
    </location>
</feature>
<dbReference type="OrthoDB" id="4482242at2"/>
<keyword evidence="4" id="KW-1185">Reference proteome</keyword>
<protein>
    <recommendedName>
        <fullName evidence="2">DUF7144 domain-containing protein</fullName>
    </recommendedName>
</protein>
<evidence type="ECO:0000313" key="4">
    <source>
        <dbReference type="Proteomes" id="UP000316747"/>
    </source>
</evidence>
<name>A0A543HWZ9_9MICO</name>
<evidence type="ECO:0000259" key="2">
    <source>
        <dbReference type="Pfam" id="PF23636"/>
    </source>
</evidence>
<dbReference type="EMBL" id="VFPM01000002">
    <property type="protein sequence ID" value="TQM62871.1"/>
    <property type="molecule type" value="Genomic_DNA"/>
</dbReference>
<keyword evidence="1" id="KW-0812">Transmembrane</keyword>
<evidence type="ECO:0000256" key="1">
    <source>
        <dbReference type="SAM" id="Phobius"/>
    </source>
</evidence>
<feature type="transmembrane region" description="Helical" evidence="1">
    <location>
        <begin position="12"/>
        <end position="39"/>
    </location>
</feature>
<keyword evidence="1" id="KW-0472">Membrane</keyword>
<proteinExistence type="predicted"/>
<dbReference type="AlphaFoldDB" id="A0A543HWZ9"/>
<feature type="domain" description="DUF7144" evidence="2">
    <location>
        <begin position="17"/>
        <end position="130"/>
    </location>
</feature>
<sequence length="135" mass="14826">MSVKPATQYSKSAVGLTLFAAIMMMVIGTFQAVQGLVALVNDQFYVVGEKYIFTFDLTAWGWIHLLFGVLSAVAGYFVLQAKVWARTVGVIVAVGSALVNFAWLPHYPVWAIIIITLDVFVIWALTAHGRDITES</sequence>